<dbReference type="InterPro" id="IPR038973">
    <property type="entry name" value="MutL/Mlh/Pms-like"/>
</dbReference>
<dbReference type="GO" id="GO:0140664">
    <property type="term" value="F:ATP-dependent DNA damage sensor activity"/>
    <property type="evidence" value="ECO:0007669"/>
    <property type="project" value="InterPro"/>
</dbReference>
<dbReference type="AlphaFoldDB" id="A0A2B4R8R8"/>
<comment type="caution">
    <text evidence="6">The sequence shown here is derived from an EMBL/GenBank/DDBJ whole genome shotgun (WGS) entry which is preliminary data.</text>
</comment>
<comment type="similarity">
    <text evidence="1">Belongs to the DNA mismatch repair MutL/HexB family.</text>
</comment>
<dbReference type="SMART" id="SM00853">
    <property type="entry name" value="MutL_C"/>
    <property type="match status" value="1"/>
</dbReference>
<dbReference type="SMART" id="SM01340">
    <property type="entry name" value="DNA_mis_repair"/>
    <property type="match status" value="1"/>
</dbReference>
<organism evidence="6">
    <name type="scientific">Stylophora pistillata</name>
    <name type="common">Smooth cauliflower coral</name>
    <dbReference type="NCBI Taxonomy" id="50429"/>
    <lineage>
        <taxon>Eukaryota</taxon>
        <taxon>Metazoa</taxon>
        <taxon>Cnidaria</taxon>
        <taxon>Anthozoa</taxon>
        <taxon>Hexacorallia</taxon>
        <taxon>Scleractinia</taxon>
        <taxon>Astrocoeniina</taxon>
        <taxon>Pocilloporidae</taxon>
        <taxon>Stylophora</taxon>
    </lineage>
</organism>
<dbReference type="NCBIfam" id="TIGR00585">
    <property type="entry name" value="mutl"/>
    <property type="match status" value="1"/>
</dbReference>
<dbReference type="InterPro" id="IPR014790">
    <property type="entry name" value="MutL_C"/>
</dbReference>
<evidence type="ECO:0000259" key="4">
    <source>
        <dbReference type="SMART" id="SM00853"/>
    </source>
</evidence>
<evidence type="ECO:0000256" key="1">
    <source>
        <dbReference type="ARBA" id="ARBA00006082"/>
    </source>
</evidence>
<dbReference type="SUPFAM" id="SSF118116">
    <property type="entry name" value="DNA mismatch repair protein MutL"/>
    <property type="match status" value="1"/>
</dbReference>
<dbReference type="SUPFAM" id="SSF54211">
    <property type="entry name" value="Ribosomal protein S5 domain 2-like"/>
    <property type="match status" value="1"/>
</dbReference>
<name>A0A2B4R8R8_STYPI</name>
<dbReference type="PANTHER" id="PTHR10073:SF12">
    <property type="entry name" value="DNA MISMATCH REPAIR PROTEIN MLH1"/>
    <property type="match status" value="1"/>
</dbReference>
<dbReference type="GO" id="GO:0006298">
    <property type="term" value="P:mismatch repair"/>
    <property type="evidence" value="ECO:0007669"/>
    <property type="project" value="InterPro"/>
</dbReference>
<dbReference type="Gene3D" id="2.160.20.120">
    <property type="match status" value="1"/>
</dbReference>
<proteinExistence type="inferred from homology"/>
<dbReference type="GO" id="GO:0030983">
    <property type="term" value="F:mismatched DNA binding"/>
    <property type="evidence" value="ECO:0007669"/>
    <property type="project" value="InterPro"/>
</dbReference>
<dbReference type="InterPro" id="IPR042120">
    <property type="entry name" value="MutL_C_dimsub"/>
</dbReference>
<evidence type="ECO:0000256" key="2">
    <source>
        <dbReference type="ARBA" id="ARBA00022763"/>
    </source>
</evidence>
<dbReference type="Gene3D" id="3.30.230.10">
    <property type="match status" value="1"/>
</dbReference>
<dbReference type="InterPro" id="IPR013507">
    <property type="entry name" value="DNA_mismatch_S5_2-like"/>
</dbReference>
<dbReference type="Pfam" id="PF08676">
    <property type="entry name" value="MutL_C"/>
    <property type="match status" value="1"/>
</dbReference>
<evidence type="ECO:0000256" key="3">
    <source>
        <dbReference type="ARBA" id="ARBA00023204"/>
    </source>
</evidence>
<sequence>MIRLATEIAKISMKEQNADKKDAKMSVYVNGKEIKKIDEITNAIKKIDVISTDDKKLWAIIKSDFKKYIKKHKAQKIIANKTKESDVKVYTVNGDKDKIKVLLMNVEPTNDENTVLQVLGDDMEIKEIIKMAKATNISGAPFLIKLGEKHILDIDTKKQHPKKILNLKPYDEIVVSGAFEVKLVKGKEGKVTVDAPEKKLSLIEVTSDGKKLNIRFKKSRLTLSGKEKMVVTVPYQTLLKITVSGASKIKGNDGFSQSKLKLNASGASSINLNKINTKNLQIDASGAAKLQLQGKASVLSAKLSGASKIAFLVVAVLCGCNNGKSDALQKYCLEKESDPNFMVVSIPSSLISLTTDTPKELANDVLPRLKKLKVFIFKPSSKMSEEAIAKEQKTATTILKQIDYEELMKVKGKSDKEMNKIYEEAFDWIAEKGAIKPLKNLAEDMVKKANQIAAGEVIQRPASVVKELLENSIDAGAKEIKLYVKKGGKTLLQVIDNGCGMNATDAVICFERHATSKIQKADDLFKIATKGFRGEAMAATAAISQVHLITKQTDDEIGREVLIEGGAIQKNEEIVAKKGTSIAVKRLFFNIPARRQFLKTDSVEFRHIINEFYRVAIPHENIAFELHHNDQLRIQLPIQNKRQRIGSIFGQGKDEHLVPVNEQTEIIKVAGFVGKPEFAKKKRGEQFLFVNDRFVKSPYLNHAINKAFEGMIGEGKHPTYFLFIKIDPADIDINIHPSKTEIKFEDEKIVYNLIKASVKHALGQFQLDRTIDFDSNPDFKIDENEVPIINPKIAFDPSYTPFQKDRNTSEQRKENNKKAWENLYTTPKNEVKEPDAQMLFNPKKEAISEEKSIQIAHKYILCKLKSGFVLIHQNRAHKRILYDRFQKTAQNAVMESQQLLFPLKIQVDLATIEGFRAIKNELKSVGFSLKFKDNHIIVNGIPTPLKESDVESVLNLFFEGEKNEENRVIRDWIHLTLANTAAIKSGRKITNEERQNLIDELFACENHRQCPNGKKIIETFDENTLERIFQKT</sequence>
<dbReference type="InterPro" id="IPR025348">
    <property type="entry name" value="DUF4252"/>
</dbReference>
<dbReference type="Gene3D" id="3.30.1540.20">
    <property type="entry name" value="MutL, C-terminal domain, dimerisation subdomain"/>
    <property type="match status" value="1"/>
</dbReference>
<dbReference type="InterPro" id="IPR020667">
    <property type="entry name" value="DNA_mismatch_repair_MutL"/>
</dbReference>
<keyword evidence="3" id="KW-0234">DNA repair</keyword>
<evidence type="ECO:0000313" key="6">
    <source>
        <dbReference type="EMBL" id="PFX12778.1"/>
    </source>
</evidence>
<dbReference type="PANTHER" id="PTHR10073">
    <property type="entry name" value="DNA MISMATCH REPAIR PROTEIN MLH, PMS, MUTL"/>
    <property type="match status" value="1"/>
</dbReference>
<keyword evidence="2" id="KW-0227">DNA damage</keyword>
<feature type="domain" description="DNA mismatch repair protein S5" evidence="5">
    <location>
        <begin position="645"/>
        <end position="763"/>
    </location>
</feature>
<dbReference type="Pfam" id="PF10988">
    <property type="entry name" value="DUF2807"/>
    <property type="match status" value="1"/>
</dbReference>
<evidence type="ECO:0000259" key="5">
    <source>
        <dbReference type="SMART" id="SM01340"/>
    </source>
</evidence>
<dbReference type="InterPro" id="IPR036890">
    <property type="entry name" value="HATPase_C_sf"/>
</dbReference>
<dbReference type="EMBL" id="LSMT01001192">
    <property type="protein sequence ID" value="PFX12778.1"/>
    <property type="molecule type" value="Genomic_DNA"/>
</dbReference>
<dbReference type="InterPro" id="IPR014721">
    <property type="entry name" value="Ribsml_uS5_D2-typ_fold_subgr"/>
</dbReference>
<feature type="domain" description="MutL C-terminal dimerisation" evidence="4">
    <location>
        <begin position="852"/>
        <end position="989"/>
    </location>
</feature>
<dbReference type="FunFam" id="3.30.565.10:FF:000003">
    <property type="entry name" value="DNA mismatch repair endonuclease MutL"/>
    <property type="match status" value="1"/>
</dbReference>
<dbReference type="OrthoDB" id="10263226at2759"/>
<gene>
    <name evidence="6" type="primary">mutL</name>
    <name evidence="6" type="ORF">AWC38_SpisGene23210</name>
</gene>
<dbReference type="HAMAP" id="MF_00149">
    <property type="entry name" value="DNA_mis_repair"/>
    <property type="match status" value="1"/>
</dbReference>
<dbReference type="GO" id="GO:0032300">
    <property type="term" value="C:mismatch repair complex"/>
    <property type="evidence" value="ECO:0007669"/>
    <property type="project" value="InterPro"/>
</dbReference>
<dbReference type="Pfam" id="PF14060">
    <property type="entry name" value="DUF4252"/>
    <property type="match status" value="2"/>
</dbReference>
<dbReference type="Pfam" id="PF01119">
    <property type="entry name" value="DNA_mis_repair"/>
    <property type="match status" value="1"/>
</dbReference>
<dbReference type="SUPFAM" id="SSF55874">
    <property type="entry name" value="ATPase domain of HSP90 chaperone/DNA topoisomerase II/histidine kinase"/>
    <property type="match status" value="1"/>
</dbReference>
<dbReference type="GO" id="GO:0005524">
    <property type="term" value="F:ATP binding"/>
    <property type="evidence" value="ECO:0007669"/>
    <property type="project" value="InterPro"/>
</dbReference>
<dbReference type="Gene3D" id="3.30.1370.100">
    <property type="entry name" value="MutL, C-terminal domain, regulatory subdomain"/>
    <property type="match status" value="1"/>
</dbReference>
<dbReference type="STRING" id="50429.A0A2B4R8R8"/>
<dbReference type="InterPro" id="IPR042121">
    <property type="entry name" value="MutL_C_regsub"/>
</dbReference>
<dbReference type="CDD" id="cd00782">
    <property type="entry name" value="MutL_Trans"/>
    <property type="match status" value="1"/>
</dbReference>
<dbReference type="Gene3D" id="3.30.565.10">
    <property type="entry name" value="Histidine kinase-like ATPase, C-terminal domain"/>
    <property type="match status" value="1"/>
</dbReference>
<accession>A0A2B4R8R8</accession>
<dbReference type="InterPro" id="IPR021255">
    <property type="entry name" value="DUF2807"/>
</dbReference>
<dbReference type="InterPro" id="IPR002099">
    <property type="entry name" value="MutL/Mlh/PMS"/>
</dbReference>
<reference evidence="6" key="1">
    <citation type="journal article" date="2017" name="J. ISSAAS">
        <title>Comparative analysis of the genomes of Stylophora pistillata and Acropora digitifera provides evidence for extensive differences between species of corals.</title>
        <authorList>
            <person name="Voolstra C.R."/>
            <person name="Li Y."/>
            <person name="Liew Y.J."/>
            <person name="Baumgarten S."/>
            <person name="Zoccola D."/>
            <person name="Flot J.-F."/>
            <person name="Tambutte S."/>
            <person name="Allemand D."/>
            <person name="Aranda M."/>
        </authorList>
    </citation>
    <scope>NUCLEOTIDE SEQUENCE</scope>
    <source>
        <strain evidence="6">CSM Monaco</strain>
        <tissue evidence="6">Whole animal</tissue>
    </source>
</reference>
<dbReference type="GO" id="GO:0016887">
    <property type="term" value="F:ATP hydrolysis activity"/>
    <property type="evidence" value="ECO:0007669"/>
    <property type="project" value="InterPro"/>
</dbReference>
<protein>
    <submittedName>
        <fullName evidence="6">DNA mismatch repair protein MutL</fullName>
    </submittedName>
</protein>
<dbReference type="Pfam" id="PF13589">
    <property type="entry name" value="HATPase_c_3"/>
    <property type="match status" value="1"/>
</dbReference>
<dbReference type="InterPro" id="IPR037198">
    <property type="entry name" value="MutL_C_sf"/>
</dbReference>
<dbReference type="InterPro" id="IPR020568">
    <property type="entry name" value="Ribosomal_Su5_D2-typ_SF"/>
</dbReference>
<dbReference type="CDD" id="cd16926">
    <property type="entry name" value="HATPase_MutL-MLH-PMS-like"/>
    <property type="match status" value="1"/>
</dbReference>